<accession>A0ACD0NM74</accession>
<reference evidence="1 2" key="1">
    <citation type="journal article" date="2018" name="Mol. Biol. Evol.">
        <title>Broad Genomic Sampling Reveals a Smut Pathogenic Ancestry of the Fungal Clade Ustilaginomycotina.</title>
        <authorList>
            <person name="Kijpornyongpan T."/>
            <person name="Mondo S.J."/>
            <person name="Barry K."/>
            <person name="Sandor L."/>
            <person name="Lee J."/>
            <person name="Lipzen A."/>
            <person name="Pangilinan J."/>
            <person name="LaButti K."/>
            <person name="Hainaut M."/>
            <person name="Henrissat B."/>
            <person name="Grigoriev I.V."/>
            <person name="Spatafora J.W."/>
            <person name="Aime M.C."/>
        </authorList>
    </citation>
    <scope>NUCLEOTIDE SEQUENCE [LARGE SCALE GENOMIC DNA]</scope>
    <source>
        <strain evidence="1 2">SA 807</strain>
    </source>
</reference>
<proteinExistence type="predicted"/>
<feature type="non-terminal residue" evidence="1">
    <location>
        <position position="1"/>
    </location>
</feature>
<protein>
    <submittedName>
        <fullName evidence="1">AFG1-like ATPase</fullName>
    </submittedName>
</protein>
<dbReference type="Proteomes" id="UP000245626">
    <property type="component" value="Unassembled WGS sequence"/>
</dbReference>
<organism evidence="1 2">
    <name type="scientific">Violaceomyces palustris</name>
    <dbReference type="NCBI Taxonomy" id="1673888"/>
    <lineage>
        <taxon>Eukaryota</taxon>
        <taxon>Fungi</taxon>
        <taxon>Dikarya</taxon>
        <taxon>Basidiomycota</taxon>
        <taxon>Ustilaginomycotina</taxon>
        <taxon>Ustilaginomycetes</taxon>
        <taxon>Violaceomycetales</taxon>
        <taxon>Violaceomycetaceae</taxon>
        <taxon>Violaceomyces</taxon>
    </lineage>
</organism>
<evidence type="ECO:0000313" key="1">
    <source>
        <dbReference type="EMBL" id="PWN46930.1"/>
    </source>
</evidence>
<evidence type="ECO:0000313" key="2">
    <source>
        <dbReference type="Proteomes" id="UP000245626"/>
    </source>
</evidence>
<name>A0ACD0NM74_9BASI</name>
<feature type="non-terminal residue" evidence="1">
    <location>
        <position position="432"/>
    </location>
</feature>
<sequence length="432" mass="48948">AKPSTSSPVERYDSLLEHGILRDDQHQRSIVSILQQLHETLKTYEQPEVPRPDDVIKVAKAETKKGIMATLFPFDFGEAFNSSKPQNTKVEEDTGYGHKNIPAGIPKGLYLYGDVGTGKSMLMDLFYDSLPPNIVRKRRIHFHQFMIEAHKRAHYYKMKVHKPSGIVMSAANAAAEAVGAQGKRMEEIDPIEPVAREMARSFQVLCFDEFQVTDIADAMILRGLLGRLMSYGVVMVMTSNRHPDDLYKNGIQRNSFIPCIELLKEQLKITDLNSGTDYRKVPRALSKVYFSPINNENRLEFDKIFVALTSEDSDPIVENRKLSIWGRELKVPQSTSKVARFTFNELCGSPKSAADYIEICKRFGTIFVDEVPRMGINQRDLARRFITFIDAAYESKTKLLATSEVPILQIFSGDADKNKVTPDQMRALMDDL</sequence>
<dbReference type="EMBL" id="KZ820626">
    <property type="protein sequence ID" value="PWN46930.1"/>
    <property type="molecule type" value="Genomic_DNA"/>
</dbReference>
<gene>
    <name evidence="1" type="ORF">IE53DRAFT_298102</name>
</gene>
<keyword evidence="2" id="KW-1185">Reference proteome</keyword>